<gene>
    <name evidence="2" type="ORF">GIB67_016911</name>
</gene>
<name>A0A7J7M3B6_9MAGN</name>
<evidence type="ECO:0000313" key="3">
    <source>
        <dbReference type="Proteomes" id="UP000541444"/>
    </source>
</evidence>
<dbReference type="Proteomes" id="UP000541444">
    <property type="component" value="Unassembled WGS sequence"/>
</dbReference>
<evidence type="ECO:0000313" key="2">
    <source>
        <dbReference type="EMBL" id="KAF6149373.1"/>
    </source>
</evidence>
<proteinExistence type="predicted"/>
<comment type="caution">
    <text evidence="2">The sequence shown here is derived from an EMBL/GenBank/DDBJ whole genome shotgun (WGS) entry which is preliminary data.</text>
</comment>
<sequence length="317" mass="36495">YWFYEYCGVGHPIVKEEVKFSAYPCLRAWERGNRRKTNDQATNLFILGRYHIDHRTVKTITWEPWLDSVVSEIEDILTAKLISRKMMPLQVPNGNCEYYLGDRYWRQLTGEARIPLDPPLSMLPHISPAALQEMRKARFLDYSQRMGNIDLFRPTALRAGITPVVVTPVLIHSLSQDFSLPREAERPDLGWHIEWAGRREMLPIARLRDPPPMSSSYGVEELWHLTHGMQRLALAESAPSAQRLQELTDENATLRRYLDSVDDQLYAHDLHLMRGRDVRVVPQPAGGGVRMRQHGSGLRTKRGGTSRREWGTGDDSE</sequence>
<protein>
    <submittedName>
        <fullName evidence="2">Uncharacterized protein</fullName>
    </submittedName>
</protein>
<evidence type="ECO:0000256" key="1">
    <source>
        <dbReference type="SAM" id="MobiDB-lite"/>
    </source>
</evidence>
<feature type="non-terminal residue" evidence="2">
    <location>
        <position position="317"/>
    </location>
</feature>
<dbReference type="AlphaFoldDB" id="A0A7J7M3B6"/>
<reference evidence="2 3" key="1">
    <citation type="journal article" date="2020" name="IScience">
        <title>Genome Sequencing of the Endangered Kingdonia uniflora (Circaeasteraceae, Ranunculales) Reveals Potential Mechanisms of Evolutionary Specialization.</title>
        <authorList>
            <person name="Sun Y."/>
            <person name="Deng T."/>
            <person name="Zhang A."/>
            <person name="Moore M.J."/>
            <person name="Landis J.B."/>
            <person name="Lin N."/>
            <person name="Zhang H."/>
            <person name="Zhang X."/>
            <person name="Huang J."/>
            <person name="Zhang X."/>
            <person name="Sun H."/>
            <person name="Wang H."/>
        </authorList>
    </citation>
    <scope>NUCLEOTIDE SEQUENCE [LARGE SCALE GENOMIC DNA]</scope>
    <source>
        <strain evidence="2">TB1705</strain>
        <tissue evidence="2">Leaf</tissue>
    </source>
</reference>
<accession>A0A7J7M3B6</accession>
<keyword evidence="3" id="KW-1185">Reference proteome</keyword>
<organism evidence="2 3">
    <name type="scientific">Kingdonia uniflora</name>
    <dbReference type="NCBI Taxonomy" id="39325"/>
    <lineage>
        <taxon>Eukaryota</taxon>
        <taxon>Viridiplantae</taxon>
        <taxon>Streptophyta</taxon>
        <taxon>Embryophyta</taxon>
        <taxon>Tracheophyta</taxon>
        <taxon>Spermatophyta</taxon>
        <taxon>Magnoliopsida</taxon>
        <taxon>Ranunculales</taxon>
        <taxon>Circaeasteraceae</taxon>
        <taxon>Kingdonia</taxon>
    </lineage>
</organism>
<feature type="region of interest" description="Disordered" evidence="1">
    <location>
        <begin position="284"/>
        <end position="317"/>
    </location>
</feature>
<dbReference type="EMBL" id="JACGCM010001796">
    <property type="protein sequence ID" value="KAF6149373.1"/>
    <property type="molecule type" value="Genomic_DNA"/>
</dbReference>